<evidence type="ECO:0000313" key="2">
    <source>
        <dbReference type="EMBL" id="GAP16118.1"/>
    </source>
</evidence>
<accession>A0A0K8MXZ1</accession>
<evidence type="ECO:0000313" key="3">
    <source>
        <dbReference type="Proteomes" id="UP000055060"/>
    </source>
</evidence>
<dbReference type="EMBL" id="DF967973">
    <property type="protein sequence ID" value="GAP16118.1"/>
    <property type="molecule type" value="Genomic_DNA"/>
</dbReference>
<dbReference type="Gene3D" id="3.10.129.10">
    <property type="entry name" value="Hotdog Thioesterase"/>
    <property type="match status" value="1"/>
</dbReference>
<dbReference type="InterPro" id="IPR025540">
    <property type="entry name" value="FlK"/>
</dbReference>
<dbReference type="PANTHER" id="PTHR36934">
    <property type="entry name" value="BLR0278 PROTEIN"/>
    <property type="match status" value="1"/>
</dbReference>
<name>A0A0K8MXZ1_9CHLR</name>
<dbReference type="AlphaFoldDB" id="A0A0K8MXZ1"/>
<dbReference type="InterPro" id="IPR054485">
    <property type="entry name" value="FlK-like_dom"/>
</dbReference>
<evidence type="ECO:0000259" key="1">
    <source>
        <dbReference type="Pfam" id="PF22636"/>
    </source>
</evidence>
<dbReference type="STRING" id="360412.LARV_03914"/>
<sequence length="164" mass="18640">MKKVNEIQYFPHNTIQLMKISLFGVPMSLEPGLTHELTLTVQESDTARHSGGETLPPVLSTPRLIGMLERTSHLAVLPYLDAGQTTVGTWVNVKHLAATPVGLEVRFHSELIEVDRRRLRFKVEAWDAVEKIAEGEHERFIIDIGRFNQRLEEKIHHGDTEKNS</sequence>
<gene>
    <name evidence="2" type="ORF">LARV_03914</name>
</gene>
<dbReference type="SUPFAM" id="SSF54637">
    <property type="entry name" value="Thioesterase/thiol ester dehydrase-isomerase"/>
    <property type="match status" value="1"/>
</dbReference>
<keyword evidence="3" id="KW-1185">Reference proteome</keyword>
<proteinExistence type="predicted"/>
<organism evidence="2">
    <name type="scientific">Longilinea arvoryzae</name>
    <dbReference type="NCBI Taxonomy" id="360412"/>
    <lineage>
        <taxon>Bacteria</taxon>
        <taxon>Bacillati</taxon>
        <taxon>Chloroflexota</taxon>
        <taxon>Anaerolineae</taxon>
        <taxon>Anaerolineales</taxon>
        <taxon>Anaerolineaceae</taxon>
        <taxon>Longilinea</taxon>
    </lineage>
</organism>
<dbReference type="Proteomes" id="UP000055060">
    <property type="component" value="Unassembled WGS sequence"/>
</dbReference>
<feature type="domain" description="Fluoroacetyl-CoA-specific thioesterase-like" evidence="1">
    <location>
        <begin position="41"/>
        <end position="143"/>
    </location>
</feature>
<dbReference type="Pfam" id="PF22636">
    <property type="entry name" value="FlK"/>
    <property type="match status" value="1"/>
</dbReference>
<dbReference type="PANTHER" id="PTHR36934:SF1">
    <property type="entry name" value="THIOESTERASE DOMAIN-CONTAINING PROTEIN"/>
    <property type="match status" value="1"/>
</dbReference>
<protein>
    <submittedName>
        <fullName evidence="2">Thioesterase superfamily</fullName>
    </submittedName>
</protein>
<dbReference type="InterPro" id="IPR029069">
    <property type="entry name" value="HotDog_dom_sf"/>
</dbReference>
<reference evidence="2" key="1">
    <citation type="submission" date="2015-07" db="EMBL/GenBank/DDBJ databases">
        <title>Draft Genome Sequences of Anaerolinea thermolimosa IMO-1, Bellilinea caldifistulae GOMI-1, Leptolinea tardivitalis YMTK-2, Levilinea saccharolytica KIBI-1,Longilinea arvoryzae KOME-1, Previously Described as Members of the Anaerolineaceae (Chloroflexi).</title>
        <authorList>
            <person name="Sekiguchi Y."/>
            <person name="Ohashi A."/>
            <person name="Matsuura N."/>
            <person name="Tourlousse M.D."/>
        </authorList>
    </citation>
    <scope>NUCLEOTIDE SEQUENCE [LARGE SCALE GENOMIC DNA]</scope>
    <source>
        <strain evidence="2">KOME-1</strain>
    </source>
</reference>